<comment type="caution">
    <text evidence="1">The sequence shown here is derived from an EMBL/GenBank/DDBJ whole genome shotgun (WGS) entry which is preliminary data.</text>
</comment>
<sequence>MSTYCCTQFVVARHRLDRVPDAFWSSLWSSLHQRLSVNGTAVKGLPEVCRLPAQRVYEQRTQRNGHMSVADFALWGEVLERAWHWIFGEDAVLPSREADTRLPLFLRIPRVRSDAEGGPRGTMLDRVSVPDWGFDPGFWGLPQIIANVTGEASLLFIVPCQSVVRRRFV</sequence>
<reference evidence="1 2" key="1">
    <citation type="submission" date="2024-02" db="EMBL/GenBank/DDBJ databases">
        <authorList>
            <person name="Chen Y."/>
            <person name="Shah S."/>
            <person name="Dougan E. K."/>
            <person name="Thang M."/>
            <person name="Chan C."/>
        </authorList>
    </citation>
    <scope>NUCLEOTIDE SEQUENCE [LARGE SCALE GENOMIC DNA]</scope>
</reference>
<evidence type="ECO:0008006" key="3">
    <source>
        <dbReference type="Google" id="ProtNLM"/>
    </source>
</evidence>
<gene>
    <name evidence="1" type="ORF">CCMP2556_LOCUS26837</name>
</gene>
<keyword evidence="2" id="KW-1185">Reference proteome</keyword>
<dbReference type="Proteomes" id="UP001642484">
    <property type="component" value="Unassembled WGS sequence"/>
</dbReference>
<organism evidence="1 2">
    <name type="scientific">Durusdinium trenchii</name>
    <dbReference type="NCBI Taxonomy" id="1381693"/>
    <lineage>
        <taxon>Eukaryota</taxon>
        <taxon>Sar</taxon>
        <taxon>Alveolata</taxon>
        <taxon>Dinophyceae</taxon>
        <taxon>Suessiales</taxon>
        <taxon>Symbiodiniaceae</taxon>
        <taxon>Durusdinium</taxon>
    </lineage>
</organism>
<proteinExistence type="predicted"/>
<protein>
    <recommendedName>
        <fullName evidence="3">Autophagy protein 5</fullName>
    </recommendedName>
</protein>
<dbReference type="EMBL" id="CAXAMN010018891">
    <property type="protein sequence ID" value="CAK9053372.1"/>
    <property type="molecule type" value="Genomic_DNA"/>
</dbReference>
<name>A0ABP0MRP1_9DINO</name>
<evidence type="ECO:0000313" key="2">
    <source>
        <dbReference type="Proteomes" id="UP001642484"/>
    </source>
</evidence>
<evidence type="ECO:0000313" key="1">
    <source>
        <dbReference type="EMBL" id="CAK9053372.1"/>
    </source>
</evidence>
<accession>A0ABP0MRP1</accession>